<reference evidence="3 4" key="1">
    <citation type="submission" date="2018-10" db="EMBL/GenBank/DDBJ databases">
        <title>A high-quality apple genome assembly.</title>
        <authorList>
            <person name="Hu J."/>
        </authorList>
    </citation>
    <scope>NUCLEOTIDE SEQUENCE [LARGE SCALE GENOMIC DNA]</scope>
    <source>
        <strain evidence="4">cv. HFTH1</strain>
        <tissue evidence="3">Young leaf</tissue>
    </source>
</reference>
<gene>
    <name evidence="3" type="ORF">DVH24_021953</name>
</gene>
<dbReference type="PANTHER" id="PTHR48048">
    <property type="entry name" value="GLYCOSYLTRANSFERASE"/>
    <property type="match status" value="1"/>
</dbReference>
<dbReference type="AlphaFoldDB" id="A0A498IU18"/>
<dbReference type="Proteomes" id="UP000290289">
    <property type="component" value="Chromosome 10"/>
</dbReference>
<feature type="region of interest" description="Disordered" evidence="2">
    <location>
        <begin position="325"/>
        <end position="373"/>
    </location>
</feature>
<protein>
    <submittedName>
        <fullName evidence="3">Uncharacterized protein</fullName>
    </submittedName>
</protein>
<proteinExistence type="predicted"/>
<dbReference type="EMBL" id="RDQH01000336">
    <property type="protein sequence ID" value="RXH86680.1"/>
    <property type="molecule type" value="Genomic_DNA"/>
</dbReference>
<keyword evidence="1" id="KW-0328">Glycosyltransferase</keyword>
<organism evidence="3 4">
    <name type="scientific">Malus domestica</name>
    <name type="common">Apple</name>
    <name type="synonym">Pyrus malus</name>
    <dbReference type="NCBI Taxonomy" id="3750"/>
    <lineage>
        <taxon>Eukaryota</taxon>
        <taxon>Viridiplantae</taxon>
        <taxon>Streptophyta</taxon>
        <taxon>Embryophyta</taxon>
        <taxon>Tracheophyta</taxon>
        <taxon>Spermatophyta</taxon>
        <taxon>Magnoliopsida</taxon>
        <taxon>eudicotyledons</taxon>
        <taxon>Gunneridae</taxon>
        <taxon>Pentapetalae</taxon>
        <taxon>rosids</taxon>
        <taxon>fabids</taxon>
        <taxon>Rosales</taxon>
        <taxon>Rosaceae</taxon>
        <taxon>Amygdaloideae</taxon>
        <taxon>Maleae</taxon>
        <taxon>Malus</taxon>
    </lineage>
</organism>
<feature type="compositionally biased region" description="Basic and acidic residues" evidence="2">
    <location>
        <begin position="325"/>
        <end position="359"/>
    </location>
</feature>
<keyword evidence="4" id="KW-1185">Reference proteome</keyword>
<dbReference type="SUPFAM" id="SSF53756">
    <property type="entry name" value="UDP-Glycosyltransferase/glycogen phosphorylase"/>
    <property type="match status" value="1"/>
</dbReference>
<evidence type="ECO:0000313" key="3">
    <source>
        <dbReference type="EMBL" id="RXH86680.1"/>
    </source>
</evidence>
<keyword evidence="1" id="KW-0808">Transferase</keyword>
<name>A0A498IU18_MALDO</name>
<sequence length="373" mass="41250">MGHLVSVVELGKLVLHRYGPQNVSRPLIQNTQNVPHIRRALKDISKSSTAIRALIINFFCISALPIAKELHIPTHYLYTSGAAALAAFLYFPKLHEQTTKSFQDLTNTVFDIPGLKSPLKAIHLVQPMLDRDRPAYWDMLYFCSHLPKSNGIIVNTVEELEPASILKAIVQGLCVSDGPTPPVYHIGPLIDEEKEPGNATAEGEEDCLGSFPLIQLKEVAKGLERSGKRFLWVVKKPPVDVKTKQVHGVDDDLDLEGLLPEGFLERTNDRGKVVKSWAPQAAVLKKGIGGWVCDTLWLDLGARSSGFRDTIDCMATVCGAAHEQKCSGERHGNSVKGGRERERERERGRWVRERGRIGEESEGVDGVGKRESA</sequence>
<evidence type="ECO:0000256" key="2">
    <source>
        <dbReference type="SAM" id="MobiDB-lite"/>
    </source>
</evidence>
<dbReference type="InterPro" id="IPR050481">
    <property type="entry name" value="UDP-glycosyltransf_plant"/>
</dbReference>
<dbReference type="GO" id="GO:0035251">
    <property type="term" value="F:UDP-glucosyltransferase activity"/>
    <property type="evidence" value="ECO:0007669"/>
    <property type="project" value="InterPro"/>
</dbReference>
<accession>A0A498IU18</accession>
<evidence type="ECO:0000313" key="4">
    <source>
        <dbReference type="Proteomes" id="UP000290289"/>
    </source>
</evidence>
<dbReference type="Gene3D" id="3.40.50.2000">
    <property type="entry name" value="Glycogen Phosphorylase B"/>
    <property type="match status" value="2"/>
</dbReference>
<evidence type="ECO:0000256" key="1">
    <source>
        <dbReference type="ARBA" id="ARBA00022676"/>
    </source>
</evidence>
<dbReference type="PANTHER" id="PTHR48048:SF20">
    <property type="entry name" value="GLYCOSYLTRANSFERASE"/>
    <property type="match status" value="1"/>
</dbReference>
<comment type="caution">
    <text evidence="3">The sequence shown here is derived from an EMBL/GenBank/DDBJ whole genome shotgun (WGS) entry which is preliminary data.</text>
</comment>